<dbReference type="AlphaFoldDB" id="A0A9N9CS61"/>
<sequence>YSSRENDEKDCLATKAYEMLEENMSMKGPPQNYDSVVGEPSKDGKLNYGELVVYQEACLP</sequence>
<evidence type="ECO:0000313" key="1">
    <source>
        <dbReference type="EMBL" id="CAG8611998.1"/>
    </source>
</evidence>
<proteinExistence type="predicted"/>
<gene>
    <name evidence="1" type="ORF">DEBURN_LOCUS10016</name>
</gene>
<name>A0A9N9CS61_9GLOM</name>
<dbReference type="EMBL" id="CAJVPK010002381">
    <property type="protein sequence ID" value="CAG8611998.1"/>
    <property type="molecule type" value="Genomic_DNA"/>
</dbReference>
<protein>
    <submittedName>
        <fullName evidence="1">5310_t:CDS:1</fullName>
    </submittedName>
</protein>
<organism evidence="1 2">
    <name type="scientific">Diversispora eburnea</name>
    <dbReference type="NCBI Taxonomy" id="1213867"/>
    <lineage>
        <taxon>Eukaryota</taxon>
        <taxon>Fungi</taxon>
        <taxon>Fungi incertae sedis</taxon>
        <taxon>Mucoromycota</taxon>
        <taxon>Glomeromycotina</taxon>
        <taxon>Glomeromycetes</taxon>
        <taxon>Diversisporales</taxon>
        <taxon>Diversisporaceae</taxon>
        <taxon>Diversispora</taxon>
    </lineage>
</organism>
<feature type="non-terminal residue" evidence="1">
    <location>
        <position position="60"/>
    </location>
</feature>
<dbReference type="OrthoDB" id="9514740at2759"/>
<dbReference type="Proteomes" id="UP000789706">
    <property type="component" value="Unassembled WGS sequence"/>
</dbReference>
<reference evidence="1" key="1">
    <citation type="submission" date="2021-06" db="EMBL/GenBank/DDBJ databases">
        <authorList>
            <person name="Kallberg Y."/>
            <person name="Tangrot J."/>
            <person name="Rosling A."/>
        </authorList>
    </citation>
    <scope>NUCLEOTIDE SEQUENCE</scope>
    <source>
        <strain evidence="1">AZ414A</strain>
    </source>
</reference>
<comment type="caution">
    <text evidence="1">The sequence shown here is derived from an EMBL/GenBank/DDBJ whole genome shotgun (WGS) entry which is preliminary data.</text>
</comment>
<dbReference type="Gene3D" id="6.20.320.10">
    <property type="match status" value="1"/>
</dbReference>
<keyword evidence="2" id="KW-1185">Reference proteome</keyword>
<evidence type="ECO:0000313" key="2">
    <source>
        <dbReference type="Proteomes" id="UP000789706"/>
    </source>
</evidence>
<accession>A0A9N9CS61</accession>